<comment type="catalytic activity">
    <reaction evidence="6 15">
        <text>N-terminal L-arginyl-[protein] + L-leucyl-tRNA(Leu) = N-terminal L-leucyl-L-arginyl-[protein] + tRNA(Leu) + H(+)</text>
        <dbReference type="Rhea" id="RHEA:50416"/>
        <dbReference type="Rhea" id="RHEA-COMP:9613"/>
        <dbReference type="Rhea" id="RHEA-COMP:9622"/>
        <dbReference type="Rhea" id="RHEA-COMP:12672"/>
        <dbReference type="Rhea" id="RHEA-COMP:12673"/>
        <dbReference type="ChEBI" id="CHEBI:15378"/>
        <dbReference type="ChEBI" id="CHEBI:64719"/>
        <dbReference type="ChEBI" id="CHEBI:78442"/>
        <dbReference type="ChEBI" id="CHEBI:78494"/>
        <dbReference type="ChEBI" id="CHEBI:133044"/>
        <dbReference type="EC" id="2.3.2.6"/>
    </reaction>
</comment>
<keyword evidence="4 15" id="KW-0012">Acyltransferase</keyword>
<dbReference type="InterPro" id="IPR016181">
    <property type="entry name" value="Acyl_CoA_acyltransferase"/>
</dbReference>
<evidence type="ECO:0000256" key="10">
    <source>
        <dbReference type="ARBA" id="ARBA00066767"/>
    </source>
</evidence>
<name>A0A378I3Q5_9GAMM</name>
<dbReference type="Gene3D" id="3.40.630.70">
    <property type="entry name" value="Leucyl/phenylalanyl-tRNA-protein transferase, C-terminal domain"/>
    <property type="match status" value="1"/>
</dbReference>
<evidence type="ECO:0000256" key="9">
    <source>
        <dbReference type="ARBA" id="ARBA00061535"/>
    </source>
</evidence>
<sequence>MTSFDSLYTFPSPEQADKQGLLAIGGDLSAPRLLAAYSQGIFPWFEADYPILWWSPDPRLILYPNQFKLAQSLKKSLKKPHQFTMDTHFEEVIHACATVAKRRQNTWITDDMQQAYIELHHLGYAHSIEIWSAGTLVGGLYGVSLGRAFFGESMFHLTRDASKIALFYLCQTLKEWQFDFIDCQLPTEHLQNLGAIIISRQEFLQQLKNALKHPSKQGIWQ</sequence>
<evidence type="ECO:0000256" key="14">
    <source>
        <dbReference type="ARBA" id="ARBA00083640"/>
    </source>
</evidence>
<keyword evidence="3 15" id="KW-0808">Transferase</keyword>
<evidence type="ECO:0000256" key="4">
    <source>
        <dbReference type="ARBA" id="ARBA00023315"/>
    </source>
</evidence>
<dbReference type="OrthoDB" id="9790282at2"/>
<dbReference type="GO" id="GO:0008914">
    <property type="term" value="F:leucyl-tRNA--protein transferase activity"/>
    <property type="evidence" value="ECO:0007669"/>
    <property type="project" value="UniProtKB-UniRule"/>
</dbReference>
<comment type="catalytic activity">
    <reaction evidence="5 15">
        <text>L-phenylalanyl-tRNA(Phe) + an N-terminal L-alpha-aminoacyl-[protein] = an N-terminal L-phenylalanyl-L-alpha-aminoacyl-[protein] + tRNA(Phe)</text>
        <dbReference type="Rhea" id="RHEA:43632"/>
        <dbReference type="Rhea" id="RHEA-COMP:9668"/>
        <dbReference type="Rhea" id="RHEA-COMP:9699"/>
        <dbReference type="Rhea" id="RHEA-COMP:10636"/>
        <dbReference type="Rhea" id="RHEA-COMP:10637"/>
        <dbReference type="ChEBI" id="CHEBI:78442"/>
        <dbReference type="ChEBI" id="CHEBI:78531"/>
        <dbReference type="ChEBI" id="CHEBI:78597"/>
        <dbReference type="ChEBI" id="CHEBI:83561"/>
        <dbReference type="EC" id="2.3.2.6"/>
    </reaction>
</comment>
<evidence type="ECO:0000256" key="11">
    <source>
        <dbReference type="ARBA" id="ARBA00074372"/>
    </source>
</evidence>
<dbReference type="InterPro" id="IPR042221">
    <property type="entry name" value="Leu/Phe-tRNA_Trfase_N"/>
</dbReference>
<evidence type="ECO:0000256" key="12">
    <source>
        <dbReference type="ARBA" id="ARBA00077136"/>
    </source>
</evidence>
<dbReference type="SUPFAM" id="SSF55729">
    <property type="entry name" value="Acyl-CoA N-acyltransferases (Nat)"/>
    <property type="match status" value="1"/>
</dbReference>
<evidence type="ECO:0000256" key="15">
    <source>
        <dbReference type="HAMAP-Rule" id="MF_00688"/>
    </source>
</evidence>
<accession>A0A378I3Q5</accession>
<dbReference type="HAMAP" id="MF_00688">
    <property type="entry name" value="Leu_Phe_trans"/>
    <property type="match status" value="1"/>
</dbReference>
<dbReference type="RefSeq" id="WP_115303064.1">
    <property type="nucleotide sequence ID" value="NZ_CAAAHO010000002.1"/>
</dbReference>
<evidence type="ECO:0000256" key="8">
    <source>
        <dbReference type="ARBA" id="ARBA00054043"/>
    </source>
</evidence>
<dbReference type="PANTHER" id="PTHR30098">
    <property type="entry name" value="LEUCYL/PHENYLALANYL-TRNA--PROTEIN TRANSFERASE"/>
    <property type="match status" value="1"/>
</dbReference>
<dbReference type="NCBIfam" id="TIGR00667">
    <property type="entry name" value="aat"/>
    <property type="match status" value="1"/>
</dbReference>
<dbReference type="Gene3D" id="3.30.70.3550">
    <property type="entry name" value="Leucyl/phenylalanyl-tRNA-protein transferase, N-terminal domain"/>
    <property type="match status" value="1"/>
</dbReference>
<reference evidence="16 17" key="1">
    <citation type="submission" date="2018-06" db="EMBL/GenBank/DDBJ databases">
        <authorList>
            <consortium name="Pathogen Informatics"/>
            <person name="Doyle S."/>
        </authorList>
    </citation>
    <scope>NUCLEOTIDE SEQUENCE [LARGE SCALE GENOMIC DNA]</scope>
    <source>
        <strain evidence="16 17">NCTC13315</strain>
    </source>
</reference>
<dbReference type="Proteomes" id="UP000254968">
    <property type="component" value="Unassembled WGS sequence"/>
</dbReference>
<comment type="similarity">
    <text evidence="9 15">Belongs to the L/F-transferase family.</text>
</comment>
<protein>
    <recommendedName>
        <fullName evidence="11 15">Leucyl/phenylalanyl-tRNA--protein transferase</fullName>
        <ecNumber evidence="10 15">2.3.2.6</ecNumber>
    </recommendedName>
    <alternativeName>
        <fullName evidence="12 15">L/F-transferase</fullName>
    </alternativeName>
    <alternativeName>
        <fullName evidence="13 15">Leucyltransferase</fullName>
    </alternativeName>
    <alternativeName>
        <fullName evidence="14 15">Phenyalanyltransferase</fullName>
    </alternativeName>
</protein>
<evidence type="ECO:0000256" key="2">
    <source>
        <dbReference type="ARBA" id="ARBA00022490"/>
    </source>
</evidence>
<evidence type="ECO:0000256" key="13">
    <source>
        <dbReference type="ARBA" id="ARBA00077165"/>
    </source>
</evidence>
<dbReference type="EMBL" id="UGNV01000001">
    <property type="protein sequence ID" value="STX29390.1"/>
    <property type="molecule type" value="Genomic_DNA"/>
</dbReference>
<keyword evidence="2 15" id="KW-0963">Cytoplasm</keyword>
<dbReference type="EC" id="2.3.2.6" evidence="10 15"/>
<proteinExistence type="inferred from homology"/>
<dbReference type="AlphaFoldDB" id="A0A378I3Q5"/>
<evidence type="ECO:0000313" key="17">
    <source>
        <dbReference type="Proteomes" id="UP000254968"/>
    </source>
</evidence>
<dbReference type="Pfam" id="PF03588">
    <property type="entry name" value="Leu_Phe_trans"/>
    <property type="match status" value="1"/>
</dbReference>
<evidence type="ECO:0000256" key="7">
    <source>
        <dbReference type="ARBA" id="ARBA00051538"/>
    </source>
</evidence>
<organism evidence="16 17">
    <name type="scientific">Legionella beliardensis</name>
    <dbReference type="NCBI Taxonomy" id="91822"/>
    <lineage>
        <taxon>Bacteria</taxon>
        <taxon>Pseudomonadati</taxon>
        <taxon>Pseudomonadota</taxon>
        <taxon>Gammaproteobacteria</taxon>
        <taxon>Legionellales</taxon>
        <taxon>Legionellaceae</taxon>
        <taxon>Legionella</taxon>
    </lineage>
</organism>
<dbReference type="InterPro" id="IPR042203">
    <property type="entry name" value="Leu/Phe-tRNA_Trfase_C"/>
</dbReference>
<evidence type="ECO:0000313" key="16">
    <source>
        <dbReference type="EMBL" id="STX29390.1"/>
    </source>
</evidence>
<evidence type="ECO:0000256" key="1">
    <source>
        <dbReference type="ARBA" id="ARBA00004496"/>
    </source>
</evidence>
<evidence type="ECO:0000256" key="3">
    <source>
        <dbReference type="ARBA" id="ARBA00022679"/>
    </source>
</evidence>
<evidence type="ECO:0000256" key="6">
    <source>
        <dbReference type="ARBA" id="ARBA00050652"/>
    </source>
</evidence>
<comment type="function">
    <text evidence="8 15">Functions in the N-end rule pathway of protein degradation where it conjugates Leu, Phe and, less efficiently, Met from aminoacyl-tRNAs to the N-termini of proteins containing an N-terminal arginine or lysine.</text>
</comment>
<keyword evidence="17" id="KW-1185">Reference proteome</keyword>
<dbReference type="GO" id="GO:0030163">
    <property type="term" value="P:protein catabolic process"/>
    <property type="evidence" value="ECO:0007669"/>
    <property type="project" value="UniProtKB-UniRule"/>
</dbReference>
<dbReference type="InterPro" id="IPR004616">
    <property type="entry name" value="Leu/Phe-tRNA_Trfase"/>
</dbReference>
<comment type="subcellular location">
    <subcellularLocation>
        <location evidence="1 15">Cytoplasm</location>
    </subcellularLocation>
</comment>
<gene>
    <name evidence="15 16" type="primary">aat</name>
    <name evidence="16" type="ORF">NCTC13315_01933</name>
</gene>
<comment type="catalytic activity">
    <reaction evidence="7 15">
        <text>N-terminal L-lysyl-[protein] + L-leucyl-tRNA(Leu) = N-terminal L-leucyl-L-lysyl-[protein] + tRNA(Leu) + H(+)</text>
        <dbReference type="Rhea" id="RHEA:12340"/>
        <dbReference type="Rhea" id="RHEA-COMP:9613"/>
        <dbReference type="Rhea" id="RHEA-COMP:9622"/>
        <dbReference type="Rhea" id="RHEA-COMP:12670"/>
        <dbReference type="Rhea" id="RHEA-COMP:12671"/>
        <dbReference type="ChEBI" id="CHEBI:15378"/>
        <dbReference type="ChEBI" id="CHEBI:65249"/>
        <dbReference type="ChEBI" id="CHEBI:78442"/>
        <dbReference type="ChEBI" id="CHEBI:78494"/>
        <dbReference type="ChEBI" id="CHEBI:133043"/>
        <dbReference type="EC" id="2.3.2.6"/>
    </reaction>
</comment>
<dbReference type="PANTHER" id="PTHR30098:SF2">
    <property type="entry name" value="LEUCYL_PHENYLALANYL-TRNA--PROTEIN TRANSFERASE"/>
    <property type="match status" value="1"/>
</dbReference>
<dbReference type="FunFam" id="3.30.70.3550:FF:000001">
    <property type="entry name" value="Leucyl/phenylalanyl-tRNA--protein transferase"/>
    <property type="match status" value="1"/>
</dbReference>
<dbReference type="FunFam" id="3.40.630.70:FF:000001">
    <property type="entry name" value="Leucyl/phenylalanyl-tRNA--protein transferase"/>
    <property type="match status" value="1"/>
</dbReference>
<dbReference type="GO" id="GO:0005737">
    <property type="term" value="C:cytoplasm"/>
    <property type="evidence" value="ECO:0007669"/>
    <property type="project" value="UniProtKB-SubCell"/>
</dbReference>
<evidence type="ECO:0000256" key="5">
    <source>
        <dbReference type="ARBA" id="ARBA00050607"/>
    </source>
</evidence>